<reference evidence="3 4" key="1">
    <citation type="submission" date="2018-04" db="EMBL/GenBank/DDBJ databases">
        <authorList>
            <person name="Huttner S."/>
            <person name="Dainat J."/>
        </authorList>
    </citation>
    <scope>NUCLEOTIDE SEQUENCE [LARGE SCALE GENOMIC DNA]</scope>
</reference>
<feature type="transmembrane region" description="Helical" evidence="1">
    <location>
        <begin position="59"/>
        <end position="79"/>
    </location>
</feature>
<keyword evidence="1" id="KW-1133">Transmembrane helix</keyword>
<evidence type="ECO:0000256" key="1">
    <source>
        <dbReference type="SAM" id="Phobius"/>
    </source>
</evidence>
<keyword evidence="1" id="KW-0812">Transmembrane</keyword>
<feature type="transmembrane region" description="Helical" evidence="1">
    <location>
        <begin position="6"/>
        <end position="26"/>
    </location>
</feature>
<dbReference type="Pfam" id="PF24800">
    <property type="entry name" value="DUF7702"/>
    <property type="match status" value="1"/>
</dbReference>
<feature type="transmembrane region" description="Helical" evidence="1">
    <location>
        <begin position="33"/>
        <end position="53"/>
    </location>
</feature>
<dbReference type="Proteomes" id="UP000289323">
    <property type="component" value="Unassembled WGS sequence"/>
</dbReference>
<dbReference type="InterPro" id="IPR056119">
    <property type="entry name" value="DUF7702"/>
</dbReference>
<dbReference type="AlphaFoldDB" id="A0A3S5CXM8"/>
<sequence length="247" mass="25751">MTRDPLLTAELAIYAILALPVLYLLFRHSTAGLLGWFYLFAFCSLRIVGGALTSSSAGIISSIGLSPLLLAASGILHEARTHHGLRNTKPEWIAVALFHVLVATSVALVGTGSSALEGDHPTAKDLSLVDAGVGLLTASWVLLCIGTAISFLPSQQNTAAPAHRQGTILLHATALSNPLIGIRVLYTLAALTTRRASLNPVTGSLAVRVVLGFLPELLATLVFVVAGARTRHAGRVGKGGLGQRPGY</sequence>
<name>A0A3S5CXM8_9PEZI</name>
<feature type="transmembrane region" description="Helical" evidence="1">
    <location>
        <begin position="166"/>
        <end position="186"/>
    </location>
</feature>
<organism evidence="3 4">
    <name type="scientific">Thermothielavioides terrestris</name>
    <dbReference type="NCBI Taxonomy" id="2587410"/>
    <lineage>
        <taxon>Eukaryota</taxon>
        <taxon>Fungi</taxon>
        <taxon>Dikarya</taxon>
        <taxon>Ascomycota</taxon>
        <taxon>Pezizomycotina</taxon>
        <taxon>Sordariomycetes</taxon>
        <taxon>Sordariomycetidae</taxon>
        <taxon>Sordariales</taxon>
        <taxon>Chaetomiaceae</taxon>
        <taxon>Thermothielavioides</taxon>
    </lineage>
</organism>
<accession>A0A3S5CXM8</accession>
<dbReference type="PANTHER" id="PTHR42109">
    <property type="entry name" value="UNPLACED GENOMIC SCAFFOLD UM_SCAF_CONTIG_1.265, WHOLE GENOME SHOTGUN SEQUENCE"/>
    <property type="match status" value="1"/>
</dbReference>
<evidence type="ECO:0000313" key="4">
    <source>
        <dbReference type="Proteomes" id="UP000289323"/>
    </source>
</evidence>
<evidence type="ECO:0000259" key="2">
    <source>
        <dbReference type="Pfam" id="PF24800"/>
    </source>
</evidence>
<evidence type="ECO:0000313" key="3">
    <source>
        <dbReference type="EMBL" id="SPQ25644.1"/>
    </source>
</evidence>
<feature type="transmembrane region" description="Helical" evidence="1">
    <location>
        <begin position="206"/>
        <end position="228"/>
    </location>
</feature>
<proteinExistence type="predicted"/>
<dbReference type="EMBL" id="OUUZ01000015">
    <property type="protein sequence ID" value="SPQ25644.1"/>
    <property type="molecule type" value="Genomic_DNA"/>
</dbReference>
<gene>
    <name evidence="3" type="ORF">TT172_LOCUS8063</name>
</gene>
<keyword evidence="1" id="KW-0472">Membrane</keyword>
<feature type="transmembrane region" description="Helical" evidence="1">
    <location>
        <begin position="91"/>
        <end position="111"/>
    </location>
</feature>
<feature type="domain" description="DUF7702" evidence="2">
    <location>
        <begin position="3"/>
        <end position="230"/>
    </location>
</feature>
<dbReference type="PANTHER" id="PTHR42109:SF3">
    <property type="entry name" value="INTEGRAL MEMBRANE PROTEIN (AFU_ORTHOLOGUE AFUA_5G00100)"/>
    <property type="match status" value="1"/>
</dbReference>
<feature type="transmembrane region" description="Helical" evidence="1">
    <location>
        <begin position="131"/>
        <end position="154"/>
    </location>
</feature>
<protein>
    <submittedName>
        <fullName evidence="3">Aa703609-746e-4304-a73b-e246a9707016</fullName>
    </submittedName>
</protein>